<proteinExistence type="predicted"/>
<organism evidence="1 2">
    <name type="scientific">Panagrolaimus sp. PS1159</name>
    <dbReference type="NCBI Taxonomy" id="55785"/>
    <lineage>
        <taxon>Eukaryota</taxon>
        <taxon>Metazoa</taxon>
        <taxon>Ecdysozoa</taxon>
        <taxon>Nematoda</taxon>
        <taxon>Chromadorea</taxon>
        <taxon>Rhabditida</taxon>
        <taxon>Tylenchina</taxon>
        <taxon>Panagrolaimomorpha</taxon>
        <taxon>Panagrolaimoidea</taxon>
        <taxon>Panagrolaimidae</taxon>
        <taxon>Panagrolaimus</taxon>
    </lineage>
</organism>
<protein>
    <submittedName>
        <fullName evidence="2">Tim44-like domain-containing protein</fullName>
    </submittedName>
</protein>
<evidence type="ECO:0000313" key="2">
    <source>
        <dbReference type="WBParaSite" id="PS1159_v2.g7145.t1"/>
    </source>
</evidence>
<reference evidence="2" key="1">
    <citation type="submission" date="2022-11" db="UniProtKB">
        <authorList>
            <consortium name="WormBaseParasite"/>
        </authorList>
    </citation>
    <scope>IDENTIFICATION</scope>
</reference>
<name>A0AC35GNF0_9BILA</name>
<accession>A0AC35GNF0</accession>
<evidence type="ECO:0000313" key="1">
    <source>
        <dbReference type="Proteomes" id="UP000887580"/>
    </source>
</evidence>
<dbReference type="Proteomes" id="UP000887580">
    <property type="component" value="Unplaced"/>
</dbReference>
<dbReference type="WBParaSite" id="PS1159_v2.g7145.t1">
    <property type="protein sequence ID" value="PS1159_v2.g7145.t1"/>
    <property type="gene ID" value="PS1159_v2.g7145"/>
</dbReference>
<sequence>MLLRQILQLRLLASTGSSITQSCGVHHHKERQDLERFIGMKRSNPQKANRNTHTNEKMFRRARAKKTLIVDLPEDSEIREREKLGPTDLRLKFLQKGINPYKDVSPRSWTEHQATYQSFYGVIDQFVKPSFVVNSDPNPPASTKTLIEKTKEQVAHFYHDHRSVRRIRKKEGLQSFSKKSLPPVLDKIYVDAHQALISRNKNELHKLITEHAFAKMWPDVENGSVVWELVRFNEPTKIVSVRVADNPSRSGNDIAQVIARINSTQKLAVYDRFGKLLLGSETEEKDTLEFVVFECHVSSLDGEWRLHDKVYPSGIGPKEGPLDKKIIENLPDDEERRPVASKPIKLRISERIKEELKEAENEKMGK</sequence>